<evidence type="ECO:0000256" key="1">
    <source>
        <dbReference type="ARBA" id="ARBA00022603"/>
    </source>
</evidence>
<dbReference type="Gene3D" id="3.40.50.150">
    <property type="entry name" value="Vaccinia Virus protein VP39"/>
    <property type="match status" value="1"/>
</dbReference>
<comment type="caution">
    <text evidence="3">The sequence shown here is derived from an EMBL/GenBank/DDBJ whole genome shotgun (WGS) entry which is preliminary data.</text>
</comment>
<dbReference type="Proteomes" id="UP000762676">
    <property type="component" value="Unassembled WGS sequence"/>
</dbReference>
<dbReference type="EMBL" id="BMAT01004289">
    <property type="protein sequence ID" value="GFR71449.1"/>
    <property type="molecule type" value="Genomic_DNA"/>
</dbReference>
<keyword evidence="3" id="KW-0830">Ubiquinone</keyword>
<accession>A0AAV4FEG8</accession>
<dbReference type="SUPFAM" id="SSF53335">
    <property type="entry name" value="S-adenosyl-L-methionine-dependent methyltransferases"/>
    <property type="match status" value="1"/>
</dbReference>
<dbReference type="PANTHER" id="PTHR44942:SF4">
    <property type="entry name" value="METHYLTRANSFERASE TYPE 11 DOMAIN-CONTAINING PROTEIN"/>
    <property type="match status" value="1"/>
</dbReference>
<gene>
    <name evidence="3" type="ORF">ElyMa_002094400</name>
</gene>
<dbReference type="GO" id="GO:0008168">
    <property type="term" value="F:methyltransferase activity"/>
    <property type="evidence" value="ECO:0007669"/>
    <property type="project" value="UniProtKB-KW"/>
</dbReference>
<reference evidence="3 4" key="1">
    <citation type="journal article" date="2021" name="Elife">
        <title>Chloroplast acquisition without the gene transfer in kleptoplastic sea slugs, Plakobranchus ocellatus.</title>
        <authorList>
            <person name="Maeda T."/>
            <person name="Takahashi S."/>
            <person name="Yoshida T."/>
            <person name="Shimamura S."/>
            <person name="Takaki Y."/>
            <person name="Nagai Y."/>
            <person name="Toyoda A."/>
            <person name="Suzuki Y."/>
            <person name="Arimoto A."/>
            <person name="Ishii H."/>
            <person name="Satoh N."/>
            <person name="Nishiyama T."/>
            <person name="Hasebe M."/>
            <person name="Maruyama T."/>
            <person name="Minagawa J."/>
            <person name="Obokata J."/>
            <person name="Shigenobu S."/>
        </authorList>
    </citation>
    <scope>NUCLEOTIDE SEQUENCE [LARGE SCALE GENOMIC DNA]</scope>
</reference>
<sequence length="92" mass="10012">MDSPIPSLFVGEGVSADYALHRHSYSDEIFQFISDYCRKTIQDLDLAVDVGCGPGNSTVGFTKHFKQVRATLTVDVGCGPGNSTVGFTKYFK</sequence>
<evidence type="ECO:0000313" key="4">
    <source>
        <dbReference type="Proteomes" id="UP000762676"/>
    </source>
</evidence>
<proteinExistence type="predicted"/>
<dbReference type="AlphaFoldDB" id="A0AAV4FEG8"/>
<evidence type="ECO:0000313" key="3">
    <source>
        <dbReference type="EMBL" id="GFR71449.1"/>
    </source>
</evidence>
<protein>
    <submittedName>
        <fullName evidence="3">Ubiquinone/menaquinone biosynthesis methyltransferase</fullName>
    </submittedName>
</protein>
<keyword evidence="4" id="KW-1185">Reference proteome</keyword>
<dbReference type="InterPro" id="IPR051052">
    <property type="entry name" value="Diverse_substrate_MTase"/>
</dbReference>
<dbReference type="InterPro" id="IPR029063">
    <property type="entry name" value="SAM-dependent_MTases_sf"/>
</dbReference>
<organism evidence="3 4">
    <name type="scientific">Elysia marginata</name>
    <dbReference type="NCBI Taxonomy" id="1093978"/>
    <lineage>
        <taxon>Eukaryota</taxon>
        <taxon>Metazoa</taxon>
        <taxon>Spiralia</taxon>
        <taxon>Lophotrochozoa</taxon>
        <taxon>Mollusca</taxon>
        <taxon>Gastropoda</taxon>
        <taxon>Heterobranchia</taxon>
        <taxon>Euthyneura</taxon>
        <taxon>Panpulmonata</taxon>
        <taxon>Sacoglossa</taxon>
        <taxon>Placobranchoidea</taxon>
        <taxon>Plakobranchidae</taxon>
        <taxon>Elysia</taxon>
    </lineage>
</organism>
<dbReference type="PANTHER" id="PTHR44942">
    <property type="entry name" value="METHYLTRANSF_11 DOMAIN-CONTAINING PROTEIN"/>
    <property type="match status" value="1"/>
</dbReference>
<name>A0AAV4FEG8_9GAST</name>
<evidence type="ECO:0000256" key="2">
    <source>
        <dbReference type="ARBA" id="ARBA00022679"/>
    </source>
</evidence>
<dbReference type="GO" id="GO:0032259">
    <property type="term" value="P:methylation"/>
    <property type="evidence" value="ECO:0007669"/>
    <property type="project" value="UniProtKB-KW"/>
</dbReference>
<keyword evidence="1 3" id="KW-0489">Methyltransferase</keyword>
<keyword evidence="2" id="KW-0808">Transferase</keyword>